<dbReference type="GO" id="GO:0009254">
    <property type="term" value="P:peptidoglycan turnover"/>
    <property type="evidence" value="ECO:0007669"/>
    <property type="project" value="TreeGrafter"/>
</dbReference>
<keyword evidence="3" id="KW-0378">Hydrolase</keyword>
<dbReference type="GO" id="GO:0009253">
    <property type="term" value="P:peptidoglycan catabolic process"/>
    <property type="evidence" value="ECO:0007669"/>
    <property type="project" value="InterPro"/>
</dbReference>
<dbReference type="PANTHER" id="PTHR30417">
    <property type="entry name" value="N-ACETYLMURAMOYL-L-ALANINE AMIDASE AMID"/>
    <property type="match status" value="1"/>
</dbReference>
<proteinExistence type="predicted"/>
<dbReference type="InterPro" id="IPR051206">
    <property type="entry name" value="NAMLAA_amidase_2"/>
</dbReference>
<dbReference type="EMBL" id="MTZU01000032">
    <property type="protein sequence ID" value="PCE32037.1"/>
    <property type="molecule type" value="Genomic_DNA"/>
</dbReference>
<gene>
    <name evidence="6" type="ORF">BZL54_13130</name>
</gene>
<accession>A0A2A4FG47</accession>
<dbReference type="EC" id="3.5.1.28" evidence="2"/>
<dbReference type="InterPro" id="IPR036505">
    <property type="entry name" value="Amidase/PGRP_sf"/>
</dbReference>
<comment type="catalytic activity">
    <reaction evidence="1">
        <text>Hydrolyzes the link between N-acetylmuramoyl residues and L-amino acid residues in certain cell-wall glycopeptides.</text>
        <dbReference type="EC" id="3.5.1.28"/>
    </reaction>
</comment>
<dbReference type="CDD" id="cd06583">
    <property type="entry name" value="PGRP"/>
    <property type="match status" value="1"/>
</dbReference>
<evidence type="ECO:0000256" key="2">
    <source>
        <dbReference type="ARBA" id="ARBA00011901"/>
    </source>
</evidence>
<evidence type="ECO:0000256" key="3">
    <source>
        <dbReference type="ARBA" id="ARBA00022801"/>
    </source>
</evidence>
<keyword evidence="4" id="KW-0961">Cell wall biogenesis/degradation</keyword>
<feature type="domain" description="N-acetylmuramoyl-L-alanine amidase" evidence="5">
    <location>
        <begin position="29"/>
        <end position="189"/>
    </location>
</feature>
<evidence type="ECO:0000259" key="5">
    <source>
        <dbReference type="Pfam" id="PF01510"/>
    </source>
</evidence>
<protein>
    <recommendedName>
        <fullName evidence="2">N-acetylmuramoyl-L-alanine amidase</fullName>
        <ecNumber evidence="2">3.5.1.28</ecNumber>
    </recommendedName>
</protein>
<dbReference type="Gene3D" id="3.40.80.10">
    <property type="entry name" value="Peptidoglycan recognition protein-like"/>
    <property type="match status" value="1"/>
</dbReference>
<dbReference type="PANTHER" id="PTHR30417:SF1">
    <property type="entry name" value="N-ACETYLMURAMOYL-L-ALANINE AMIDASE AMID"/>
    <property type="match status" value="1"/>
</dbReference>
<name>A0A2A4FG47_9BURK</name>
<dbReference type="InterPro" id="IPR002502">
    <property type="entry name" value="Amidase_domain"/>
</dbReference>
<dbReference type="SUPFAM" id="SSF55846">
    <property type="entry name" value="N-acetylmuramoyl-L-alanine amidase-like"/>
    <property type="match status" value="1"/>
</dbReference>
<evidence type="ECO:0000313" key="6">
    <source>
        <dbReference type="EMBL" id="PCE32037.1"/>
    </source>
</evidence>
<organism evidence="6 7">
    <name type="scientific">Burkholderia ubonensis subsp. mesacidophila</name>
    <dbReference type="NCBI Taxonomy" id="265293"/>
    <lineage>
        <taxon>Bacteria</taxon>
        <taxon>Pseudomonadati</taxon>
        <taxon>Pseudomonadota</taxon>
        <taxon>Betaproteobacteria</taxon>
        <taxon>Burkholderiales</taxon>
        <taxon>Burkholderiaceae</taxon>
        <taxon>Burkholderia</taxon>
        <taxon>Burkholderia cepacia complex</taxon>
    </lineage>
</organism>
<evidence type="ECO:0000313" key="7">
    <source>
        <dbReference type="Proteomes" id="UP000217994"/>
    </source>
</evidence>
<evidence type="ECO:0000256" key="4">
    <source>
        <dbReference type="ARBA" id="ARBA00023316"/>
    </source>
</evidence>
<dbReference type="Proteomes" id="UP000217994">
    <property type="component" value="Unassembled WGS sequence"/>
</dbReference>
<dbReference type="GO" id="GO:0008745">
    <property type="term" value="F:N-acetylmuramoyl-L-alanine amidase activity"/>
    <property type="evidence" value="ECO:0007669"/>
    <property type="project" value="UniProtKB-EC"/>
</dbReference>
<dbReference type="Pfam" id="PF01510">
    <property type="entry name" value="Amidase_2"/>
    <property type="match status" value="1"/>
</dbReference>
<sequence>MFISKQGHVDAERIQVKIFSEIERSPMIKVNGIVVHQTDSPTAESIFNSYRKKGANGAHFLIDKDGTIYQTASLLKRTNHVGKLKSRCIITHECPAAELKIASGMKHKYTKLSIHEHKKNWPNRYPSNNDSIGIEMVGAAHDKDIPGTNRKEKVYESVTEKQNSSLQWLIKELTKTLYISSHEIYRHPQLSYKTPTEAATAKW</sequence>
<comment type="caution">
    <text evidence="6">The sequence shown here is derived from an EMBL/GenBank/DDBJ whole genome shotgun (WGS) entry which is preliminary data.</text>
</comment>
<evidence type="ECO:0000256" key="1">
    <source>
        <dbReference type="ARBA" id="ARBA00001561"/>
    </source>
</evidence>
<dbReference type="GO" id="GO:0071555">
    <property type="term" value="P:cell wall organization"/>
    <property type="evidence" value="ECO:0007669"/>
    <property type="project" value="UniProtKB-KW"/>
</dbReference>
<reference evidence="6 7" key="1">
    <citation type="submission" date="2017-01" db="EMBL/GenBank/DDBJ databases">
        <title>Whole-Genome Shotgun Sequencing of Two beta-Proteobacterial Species in Search of the Bulgecin Biosynthetic Cluster.</title>
        <authorList>
            <person name="Horsman M.E."/>
            <person name="Marous D.R."/>
            <person name="Li R."/>
            <person name="Oliver R.A."/>
            <person name="Byun B."/>
            <person name="Emrich S.J."/>
            <person name="Boggess B."/>
            <person name="Townsend C.A."/>
            <person name="Mobashery S."/>
        </authorList>
    </citation>
    <scope>NUCLEOTIDE SEQUENCE [LARGE SCALE GENOMIC DNA]</scope>
    <source>
        <strain evidence="6 7">ATCC 31433</strain>
    </source>
</reference>
<dbReference type="AlphaFoldDB" id="A0A2A4FG47"/>